<keyword evidence="1" id="KW-0489">Methyltransferase</keyword>
<dbReference type="EC" id="2.1.1.-" evidence="1"/>
<gene>
    <name evidence="1" type="ORF">ACFO6Q_09995</name>
</gene>
<proteinExistence type="predicted"/>
<accession>A0ABV9QTG4</accession>
<comment type="caution">
    <text evidence="1">The sequence shown here is derived from an EMBL/GenBank/DDBJ whole genome shotgun (WGS) entry which is preliminary data.</text>
</comment>
<keyword evidence="2" id="KW-1185">Reference proteome</keyword>
<organism evidence="1 2">
    <name type="scientific">Dokdonella ginsengisoli</name>
    <dbReference type="NCBI Taxonomy" id="363846"/>
    <lineage>
        <taxon>Bacteria</taxon>
        <taxon>Pseudomonadati</taxon>
        <taxon>Pseudomonadota</taxon>
        <taxon>Gammaproteobacteria</taxon>
        <taxon>Lysobacterales</taxon>
        <taxon>Rhodanobacteraceae</taxon>
        <taxon>Dokdonella</taxon>
    </lineage>
</organism>
<protein>
    <submittedName>
        <fullName evidence="1">Class I SAM-dependent methyltransferase</fullName>
        <ecNumber evidence="1">2.1.1.-</ecNumber>
    </submittedName>
</protein>
<dbReference type="Proteomes" id="UP001595886">
    <property type="component" value="Unassembled WGS sequence"/>
</dbReference>
<dbReference type="GO" id="GO:0008168">
    <property type="term" value="F:methyltransferase activity"/>
    <property type="evidence" value="ECO:0007669"/>
    <property type="project" value="UniProtKB-KW"/>
</dbReference>
<dbReference type="EMBL" id="JBHSHD010000007">
    <property type="protein sequence ID" value="MFC4820658.1"/>
    <property type="molecule type" value="Genomic_DNA"/>
</dbReference>
<name>A0ABV9QTG4_9GAMM</name>
<dbReference type="SUPFAM" id="SSF53335">
    <property type="entry name" value="S-adenosyl-L-methionine-dependent methyltransferases"/>
    <property type="match status" value="1"/>
</dbReference>
<evidence type="ECO:0000313" key="1">
    <source>
        <dbReference type="EMBL" id="MFC4820658.1"/>
    </source>
</evidence>
<reference evidence="2" key="1">
    <citation type="journal article" date="2019" name="Int. J. Syst. Evol. Microbiol.">
        <title>The Global Catalogue of Microorganisms (GCM) 10K type strain sequencing project: providing services to taxonomists for standard genome sequencing and annotation.</title>
        <authorList>
            <consortium name="The Broad Institute Genomics Platform"/>
            <consortium name="The Broad Institute Genome Sequencing Center for Infectious Disease"/>
            <person name="Wu L."/>
            <person name="Ma J."/>
        </authorList>
    </citation>
    <scope>NUCLEOTIDE SEQUENCE [LARGE SCALE GENOMIC DNA]</scope>
    <source>
        <strain evidence="2">CCUG 30340</strain>
    </source>
</reference>
<keyword evidence="1" id="KW-0808">Transferase</keyword>
<dbReference type="InterPro" id="IPR029063">
    <property type="entry name" value="SAM-dependent_MTases_sf"/>
</dbReference>
<dbReference type="Gene3D" id="3.40.50.150">
    <property type="entry name" value="Vaccinia Virus protein VP39"/>
    <property type="match status" value="1"/>
</dbReference>
<dbReference type="Pfam" id="PF13489">
    <property type="entry name" value="Methyltransf_23"/>
    <property type="match status" value="1"/>
</dbReference>
<evidence type="ECO:0000313" key="2">
    <source>
        <dbReference type="Proteomes" id="UP001595886"/>
    </source>
</evidence>
<dbReference type="RefSeq" id="WP_380020556.1">
    <property type="nucleotide sequence ID" value="NZ_JBHSHD010000007.1"/>
</dbReference>
<sequence>MRKLARVLPQAWRNRLRAWQLRGMAAWRDRAEAAQAPLQETAVHCRFCGTAGARHRVLGDVPLTHPGPFRQNAYRLLHCNVCDVVHLDPEPGAADLSTLYEDSVQFSDETYSGDAQALRVLEGYGRRLDRLGLVPDAGQALLEVGAGLAWISRACKQRRDGVHTVAQDVSGECAARCPWVDHYHVGPLRSLPSERRFALASMTHVIEHLTDPAAMLAELHARLLPGGKVYVTAPHRPPLWRAGDGIRPWLRYEYLHVPAHVAYLSRTWFERVAAGLGFELVGWDTSHDGHQVLEAVLRKREEA</sequence>
<dbReference type="GO" id="GO:0032259">
    <property type="term" value="P:methylation"/>
    <property type="evidence" value="ECO:0007669"/>
    <property type="project" value="UniProtKB-KW"/>
</dbReference>